<dbReference type="RefSeq" id="WP_038625197.1">
    <property type="nucleotide sequence ID" value="NZ_CAXORU010000027.1"/>
</dbReference>
<dbReference type="Proteomes" id="UP000237673">
    <property type="component" value="Chromosome"/>
</dbReference>
<name>A0ABM6S2R9_9GAMM</name>
<evidence type="ECO:0000313" key="2">
    <source>
        <dbReference type="Proteomes" id="UP000237673"/>
    </source>
</evidence>
<dbReference type="EMBL" id="CP026378">
    <property type="protein sequence ID" value="AUY25935.1"/>
    <property type="molecule type" value="Genomic_DNA"/>
</dbReference>
<sequence>MVLFTGSIYESGCHSFVIEQELRISCYQQGEWRQQAESLAELALEKTRSTPVADMQLTWLDSQQKMGVVTLSLH</sequence>
<keyword evidence="2" id="KW-1185">Reference proteome</keyword>
<protein>
    <submittedName>
        <fullName evidence="1">Uncharacterized protein</fullName>
    </submittedName>
</protein>
<proteinExistence type="predicted"/>
<organism evidence="1 2">
    <name type="scientific">Mixta calida</name>
    <dbReference type="NCBI Taxonomy" id="665913"/>
    <lineage>
        <taxon>Bacteria</taxon>
        <taxon>Pseudomonadati</taxon>
        <taxon>Pseudomonadota</taxon>
        <taxon>Gammaproteobacteria</taxon>
        <taxon>Enterobacterales</taxon>
        <taxon>Erwiniaceae</taxon>
        <taxon>Mixta</taxon>
    </lineage>
</organism>
<gene>
    <name evidence="1" type="ORF">C2E16_14115</name>
</gene>
<reference evidence="1 2" key="1">
    <citation type="submission" date="2018-01" db="EMBL/GenBank/DDBJ databases">
        <title>Complete and assembled Genome of Pantoea calida DSM22759T.</title>
        <authorList>
            <person name="Stevens M.J.A."/>
            <person name="Zurfluh K."/>
            <person name="Stephan R."/>
        </authorList>
    </citation>
    <scope>NUCLEOTIDE SEQUENCE [LARGE SCALE GENOMIC DNA]</scope>
    <source>
        <strain evidence="1 2">DSM 22759</strain>
    </source>
</reference>
<evidence type="ECO:0000313" key="1">
    <source>
        <dbReference type="EMBL" id="AUY25935.1"/>
    </source>
</evidence>
<accession>A0ABM6S2R9</accession>